<gene>
    <name evidence="3" type="ORF">KDAU_17330</name>
</gene>
<protein>
    <recommendedName>
        <fullName evidence="5">Glycosyl transferase</fullName>
    </recommendedName>
</protein>
<dbReference type="InterPro" id="IPR001296">
    <property type="entry name" value="Glyco_trans_1"/>
</dbReference>
<feature type="domain" description="Glycosyltransferase subfamily 4-like N-terminal" evidence="2">
    <location>
        <begin position="19"/>
        <end position="183"/>
    </location>
</feature>
<proteinExistence type="predicted"/>
<dbReference type="InterPro" id="IPR028098">
    <property type="entry name" value="Glyco_trans_4-like_N"/>
</dbReference>
<accession>A0A401ZBZ9</accession>
<dbReference type="PANTHER" id="PTHR12526">
    <property type="entry name" value="GLYCOSYLTRANSFERASE"/>
    <property type="match status" value="1"/>
</dbReference>
<dbReference type="AlphaFoldDB" id="A0A401ZBZ9"/>
<feature type="domain" description="Glycosyl transferase family 1" evidence="1">
    <location>
        <begin position="197"/>
        <end position="332"/>
    </location>
</feature>
<dbReference type="GO" id="GO:0016757">
    <property type="term" value="F:glycosyltransferase activity"/>
    <property type="evidence" value="ECO:0007669"/>
    <property type="project" value="InterPro"/>
</dbReference>
<evidence type="ECO:0000313" key="3">
    <source>
        <dbReference type="EMBL" id="GCE04404.1"/>
    </source>
</evidence>
<keyword evidence="4" id="KW-1185">Reference proteome</keyword>
<evidence type="ECO:0000259" key="2">
    <source>
        <dbReference type="Pfam" id="PF13439"/>
    </source>
</evidence>
<organism evidence="3 4">
    <name type="scientific">Dictyobacter aurantiacus</name>
    <dbReference type="NCBI Taxonomy" id="1936993"/>
    <lineage>
        <taxon>Bacteria</taxon>
        <taxon>Bacillati</taxon>
        <taxon>Chloroflexota</taxon>
        <taxon>Ktedonobacteria</taxon>
        <taxon>Ktedonobacterales</taxon>
        <taxon>Dictyobacteraceae</taxon>
        <taxon>Dictyobacter</taxon>
    </lineage>
</organism>
<reference evidence="4" key="1">
    <citation type="submission" date="2018-12" db="EMBL/GenBank/DDBJ databases">
        <title>Tengunoibacter tsumagoiensis gen. nov., sp. nov., Dictyobacter kobayashii sp. nov., D. alpinus sp. nov., and D. joshuensis sp. nov. and description of Dictyobacteraceae fam. nov. within the order Ktedonobacterales isolated from Tengu-no-mugimeshi.</title>
        <authorList>
            <person name="Wang C.M."/>
            <person name="Zheng Y."/>
            <person name="Sakai Y."/>
            <person name="Toyoda A."/>
            <person name="Minakuchi Y."/>
            <person name="Abe K."/>
            <person name="Yokota A."/>
            <person name="Yabe S."/>
        </authorList>
    </citation>
    <scope>NUCLEOTIDE SEQUENCE [LARGE SCALE GENOMIC DNA]</scope>
    <source>
        <strain evidence="4">S-27</strain>
    </source>
</reference>
<dbReference type="Proteomes" id="UP000287224">
    <property type="component" value="Unassembled WGS sequence"/>
</dbReference>
<dbReference type="Gene3D" id="3.40.50.2000">
    <property type="entry name" value="Glycogen Phosphorylase B"/>
    <property type="match status" value="2"/>
</dbReference>
<dbReference type="EMBL" id="BIFQ01000001">
    <property type="protein sequence ID" value="GCE04404.1"/>
    <property type="molecule type" value="Genomic_DNA"/>
</dbReference>
<dbReference type="Pfam" id="PF13439">
    <property type="entry name" value="Glyco_transf_4"/>
    <property type="match status" value="1"/>
</dbReference>
<evidence type="ECO:0008006" key="5">
    <source>
        <dbReference type="Google" id="ProtNLM"/>
    </source>
</evidence>
<evidence type="ECO:0000313" key="4">
    <source>
        <dbReference type="Proteomes" id="UP000287224"/>
    </source>
</evidence>
<dbReference type="PANTHER" id="PTHR12526:SF595">
    <property type="entry name" value="BLL5217 PROTEIN"/>
    <property type="match status" value="1"/>
</dbReference>
<dbReference type="Pfam" id="PF00534">
    <property type="entry name" value="Glycos_transf_1"/>
    <property type="match status" value="1"/>
</dbReference>
<name>A0A401ZBZ9_9CHLR</name>
<evidence type="ECO:0000259" key="1">
    <source>
        <dbReference type="Pfam" id="PF00534"/>
    </source>
</evidence>
<comment type="caution">
    <text evidence="3">The sequence shown here is derived from an EMBL/GenBank/DDBJ whole genome shotgun (WGS) entry which is preliminary data.</text>
</comment>
<dbReference type="SUPFAM" id="SSF53756">
    <property type="entry name" value="UDP-Glycosyltransferase/glycogen phosphorylase"/>
    <property type="match status" value="1"/>
</dbReference>
<sequence>MRIALVAPLVTPISQPFLGGSQAMVADLAIGMAQRGHQVTLFAREGSSVPGIHIEPVTVPEHVTPSSFADPGKEQSLDPGFMAQANVFLELYLQLRQRAGEFDLIHAHAFDWPSFACSTLITTIPVLHTVHLPAISPEINSVLSVLERQQHPVNLLTVSQACARDYADYCTFDHVIYNGLDIEAVPFSDRVAPDAPLLFAGRITPEKGVEQAIEIAEIAERRLIVAGGIYDRRYHEERILPRIARKPEQFTYVGQLDHITLWKLMSEVQGLLFPIAWDEPFGLTPVEAMAAGTPVIAFQRGAMPEIIRDGQTGFLIPSGDCVRAARAVQRLWALSREGCRAHVKAKFSLQHMLDAHEAVYQRLIR</sequence>